<evidence type="ECO:0000256" key="6">
    <source>
        <dbReference type="ARBA" id="ARBA00022519"/>
    </source>
</evidence>
<dbReference type="EC" id="3.1.3.7" evidence="13"/>
<dbReference type="Gene3D" id="3.40.630.10">
    <property type="entry name" value="Zn peptidases"/>
    <property type="match status" value="1"/>
</dbReference>
<dbReference type="PANTHER" id="PTHR28570">
    <property type="entry name" value="ASPARTYL AMINOPEPTIDASE"/>
    <property type="match status" value="1"/>
</dbReference>
<evidence type="ECO:0000256" key="1">
    <source>
        <dbReference type="ARBA" id="ARBA00001947"/>
    </source>
</evidence>
<feature type="binding site" evidence="13">
    <location>
        <position position="91"/>
    </location>
    <ligand>
        <name>Mg(2+)</name>
        <dbReference type="ChEBI" id="CHEBI:18420"/>
        <label>2</label>
    </ligand>
</feature>
<evidence type="ECO:0000256" key="8">
    <source>
        <dbReference type="ARBA" id="ARBA00022723"/>
    </source>
</evidence>
<evidence type="ECO:0000256" key="11">
    <source>
        <dbReference type="ARBA" id="ARBA00023049"/>
    </source>
</evidence>
<dbReference type="InterPro" id="IPR000760">
    <property type="entry name" value="Inositol_monophosphatase-like"/>
</dbReference>
<dbReference type="HAMAP" id="MF_02095">
    <property type="entry name" value="CysQ"/>
    <property type="match status" value="1"/>
</dbReference>
<feature type="binding site" evidence="13">
    <location>
        <position position="88"/>
    </location>
    <ligand>
        <name>Mg(2+)</name>
        <dbReference type="ChEBI" id="CHEBI:18420"/>
        <label>1</label>
    </ligand>
</feature>
<comment type="function">
    <text evidence="13">Converts adenosine-3',5'-bisphosphate (PAP) to AMP.</text>
</comment>
<keyword evidence="10" id="KW-0862">Zinc</keyword>
<feature type="binding site" evidence="13">
    <location>
        <position position="90"/>
    </location>
    <ligand>
        <name>Mg(2+)</name>
        <dbReference type="ChEBI" id="CHEBI:18420"/>
        <label>1</label>
    </ligand>
</feature>
<keyword evidence="13" id="KW-0460">Magnesium</keyword>
<evidence type="ECO:0000256" key="3">
    <source>
        <dbReference type="ARBA" id="ARBA00008290"/>
    </source>
</evidence>
<dbReference type="PROSITE" id="PS00630">
    <property type="entry name" value="IMP_2"/>
    <property type="match status" value="1"/>
</dbReference>
<evidence type="ECO:0000256" key="12">
    <source>
        <dbReference type="ARBA" id="ARBA00023136"/>
    </source>
</evidence>
<dbReference type="PANTHER" id="PTHR28570:SF3">
    <property type="entry name" value="ASPARTYL AMINOPEPTIDASE"/>
    <property type="match status" value="1"/>
</dbReference>
<evidence type="ECO:0000256" key="9">
    <source>
        <dbReference type="ARBA" id="ARBA00022801"/>
    </source>
</evidence>
<dbReference type="CDD" id="cd05658">
    <property type="entry name" value="M18_DAP"/>
    <property type="match status" value="1"/>
</dbReference>
<evidence type="ECO:0000256" key="4">
    <source>
        <dbReference type="ARBA" id="ARBA00022438"/>
    </source>
</evidence>
<feature type="binding site" evidence="13">
    <location>
        <position position="88"/>
    </location>
    <ligand>
        <name>Mg(2+)</name>
        <dbReference type="ChEBI" id="CHEBI:18420"/>
        <label>2</label>
    </ligand>
</feature>
<evidence type="ECO:0000256" key="7">
    <source>
        <dbReference type="ARBA" id="ARBA00022670"/>
    </source>
</evidence>
<comment type="cofactor">
    <cofactor evidence="1">
        <name>Zn(2+)</name>
        <dbReference type="ChEBI" id="CHEBI:29105"/>
    </cofactor>
</comment>
<dbReference type="InterPro" id="IPR006240">
    <property type="entry name" value="CysQ"/>
</dbReference>
<feature type="binding site" evidence="13">
    <location>
        <position position="217"/>
    </location>
    <ligand>
        <name>substrate</name>
    </ligand>
</feature>
<keyword evidence="11" id="KW-0482">Metalloprotease</keyword>
<dbReference type="Proteomes" id="UP000646484">
    <property type="component" value="Unassembled WGS sequence"/>
</dbReference>
<dbReference type="Pfam" id="PF00459">
    <property type="entry name" value="Inositol_P"/>
    <property type="match status" value="1"/>
</dbReference>
<feature type="binding site" evidence="13">
    <location>
        <position position="68"/>
    </location>
    <ligand>
        <name>Mg(2+)</name>
        <dbReference type="ChEBI" id="CHEBI:18420"/>
        <label>1</label>
    </ligand>
</feature>
<dbReference type="EMBL" id="JACOOH010000006">
    <property type="protein sequence ID" value="MBC5622316.1"/>
    <property type="molecule type" value="Genomic_DNA"/>
</dbReference>
<gene>
    <name evidence="13" type="primary">cysQ</name>
    <name evidence="14" type="ORF">H8S64_14535</name>
</gene>
<comment type="similarity">
    <text evidence="2 13">Belongs to the inositol monophosphatase superfamily. CysQ family.</text>
</comment>
<name>A0ABR7D313_9BACT</name>
<dbReference type="PRINTS" id="PR00932">
    <property type="entry name" value="AMINO1PTASE"/>
</dbReference>
<dbReference type="Gene3D" id="2.30.250.10">
    <property type="entry name" value="Aminopeptidase i, Domain 2"/>
    <property type="match status" value="1"/>
</dbReference>
<proteinExistence type="inferred from homology"/>
<dbReference type="Pfam" id="PF02127">
    <property type="entry name" value="Peptidase_M18"/>
    <property type="match status" value="1"/>
</dbReference>
<dbReference type="InterPro" id="IPR023358">
    <property type="entry name" value="Peptidase_M18_dom2"/>
</dbReference>
<comment type="catalytic activity">
    <reaction evidence="13">
        <text>adenosine 3',5'-bisphosphate + H2O = AMP + phosphate</text>
        <dbReference type="Rhea" id="RHEA:10040"/>
        <dbReference type="ChEBI" id="CHEBI:15377"/>
        <dbReference type="ChEBI" id="CHEBI:43474"/>
        <dbReference type="ChEBI" id="CHEBI:58343"/>
        <dbReference type="ChEBI" id="CHEBI:456215"/>
        <dbReference type="EC" id="3.1.3.7"/>
    </reaction>
</comment>
<accession>A0ABR7D313</accession>
<reference evidence="14 15" key="1">
    <citation type="submission" date="2020-08" db="EMBL/GenBank/DDBJ databases">
        <title>Genome public.</title>
        <authorList>
            <person name="Liu C."/>
            <person name="Sun Q."/>
        </authorList>
    </citation>
    <scope>NUCLEOTIDE SEQUENCE [LARGE SCALE GENOMIC DNA]</scope>
    <source>
        <strain evidence="14 15">NSJ-56</strain>
    </source>
</reference>
<comment type="cofactor">
    <cofactor evidence="13">
        <name>Mg(2+)</name>
        <dbReference type="ChEBI" id="CHEBI:18420"/>
    </cofactor>
</comment>
<evidence type="ECO:0000256" key="5">
    <source>
        <dbReference type="ARBA" id="ARBA00022475"/>
    </source>
</evidence>
<keyword evidence="12 13" id="KW-0472">Membrane</keyword>
<keyword evidence="6" id="KW-0997">Cell inner membrane</keyword>
<keyword evidence="15" id="KW-1185">Reference proteome</keyword>
<dbReference type="GO" id="GO:0004177">
    <property type="term" value="F:aminopeptidase activity"/>
    <property type="evidence" value="ECO:0007669"/>
    <property type="project" value="UniProtKB-KW"/>
</dbReference>
<keyword evidence="5 13" id="KW-1003">Cell membrane</keyword>
<comment type="similarity">
    <text evidence="3">Belongs to the peptidase M18 family.</text>
</comment>
<feature type="binding site" evidence="13">
    <location>
        <position position="68"/>
    </location>
    <ligand>
        <name>substrate</name>
    </ligand>
</feature>
<dbReference type="SUPFAM" id="SSF56655">
    <property type="entry name" value="Carbohydrate phosphatase"/>
    <property type="match status" value="1"/>
</dbReference>
<keyword evidence="4 14" id="KW-0031">Aminopeptidase</keyword>
<keyword evidence="9 13" id="KW-0378">Hydrolase</keyword>
<dbReference type="SUPFAM" id="SSF101821">
    <property type="entry name" value="Aminopeptidase/glucanase lid domain"/>
    <property type="match status" value="1"/>
</dbReference>
<organism evidence="14 15">
    <name type="scientific">Butyricimonas hominis</name>
    <dbReference type="NCBI Taxonomy" id="2763032"/>
    <lineage>
        <taxon>Bacteria</taxon>
        <taxon>Pseudomonadati</taxon>
        <taxon>Bacteroidota</taxon>
        <taxon>Bacteroidia</taxon>
        <taxon>Bacteroidales</taxon>
        <taxon>Odoribacteraceae</taxon>
        <taxon>Butyricimonas</taxon>
    </lineage>
</organism>
<dbReference type="CDD" id="cd01638">
    <property type="entry name" value="CysQ"/>
    <property type="match status" value="1"/>
</dbReference>
<dbReference type="NCBIfam" id="NF002759">
    <property type="entry name" value="PRK02813.1"/>
    <property type="match status" value="1"/>
</dbReference>
<dbReference type="Gene3D" id="3.40.190.80">
    <property type="match status" value="1"/>
</dbReference>
<evidence type="ECO:0000256" key="10">
    <source>
        <dbReference type="ARBA" id="ARBA00022833"/>
    </source>
</evidence>
<evidence type="ECO:0000313" key="14">
    <source>
        <dbReference type="EMBL" id="MBC5622316.1"/>
    </source>
</evidence>
<dbReference type="InterPro" id="IPR001948">
    <property type="entry name" value="Peptidase_M18"/>
</dbReference>
<dbReference type="InterPro" id="IPR020550">
    <property type="entry name" value="Inositol_monophosphatase_CS"/>
</dbReference>
<comment type="caution">
    <text evidence="14">The sequence shown here is derived from an EMBL/GenBank/DDBJ whole genome shotgun (WGS) entry which is preliminary data.</text>
</comment>
<evidence type="ECO:0000256" key="13">
    <source>
        <dbReference type="HAMAP-Rule" id="MF_02095"/>
    </source>
</evidence>
<evidence type="ECO:0000313" key="15">
    <source>
        <dbReference type="Proteomes" id="UP000646484"/>
    </source>
</evidence>
<dbReference type="Gene3D" id="3.30.540.10">
    <property type="entry name" value="Fructose-1,6-Bisphosphatase, subunit A, domain 1"/>
    <property type="match status" value="1"/>
</dbReference>
<keyword evidence="7" id="KW-0645">Protease</keyword>
<dbReference type="SUPFAM" id="SSF53187">
    <property type="entry name" value="Zn-dependent exopeptidases"/>
    <property type="match status" value="1"/>
</dbReference>
<keyword evidence="8 13" id="KW-0479">Metal-binding</keyword>
<evidence type="ECO:0000256" key="2">
    <source>
        <dbReference type="ARBA" id="ARBA00005289"/>
    </source>
</evidence>
<feature type="binding site" evidence="13">
    <location>
        <begin position="90"/>
        <end position="93"/>
    </location>
    <ligand>
        <name>substrate</name>
    </ligand>
</feature>
<sequence length="729" mass="81245">MLDWIKVSDIQDIICEAGCLVSDIYEKRNFHVETKGDMTPVTEADKASSEFIVQALKKLYPDIPVISEEASLPSYDERKKWKYVWVVDPLDGTKEFIFRNGRFCINIALVEDGHPVFGMINNICDKEILWAFADGERGITREGEESVLEASMEVPSRLRVAVSRFHLTESEMQYIDGLKAAGYDVELMPLGASSKQCMVAEGKVDICPKFGKCSEWDVAAGQVLVEATGGLVVNAETGGEVLYNKENILSSPFIMCSKRIHEEIKRGNRIFLTPDAEVEVKNDYLGAQRNEIINQDIMEKQLAKELIEFIHESPTNFHAVANAKKELLDHGFKQLFSGEAWQIEKGGKYFVTKNHSSLFAFEIGSGEIASDGFKIICAHSDSPTFRIKPNAEMPVAGQYLKLNTEVYGGPIMYTWFDRPLSMAGRVMLKSLNPLKPATQFVNFNRPLMVIPHIAIHFNRAVNDQGNPLSKQKDMLPVIAMINETFEKDNYLVKLIAEEMGVNKEDILDFDLTLYEFEKGCLFGVNEEFISTGKLDDLAMAFAGLKAFVNSEKCRKTKVLAIFDNEEVGSGTKQGAGSPILRTIVERIVFGLGGKPEDLYRAIHNSFMISADMAHALHPNYVEKHDPTNHPVLNGGPVIKINANQKYITDGDSAAVFKTICKMAGVPCQEFVNHSDMAGGSTLGNILLSQMEMRGVDIGNPMWAMHSVRETGGVKDNAYVIKAFTTFYNI</sequence>
<protein>
    <recommendedName>
        <fullName evidence="13">3'(2'),5'-bisphosphate nucleotidase CysQ</fullName>
        <ecNumber evidence="13">3.1.3.7</ecNumber>
    </recommendedName>
    <alternativeName>
        <fullName evidence="13">3'(2'),5-bisphosphonucleoside 3'(2')-phosphohydrolase</fullName>
    </alternativeName>
    <alternativeName>
        <fullName evidence="13">3'-phosphoadenosine 5'-phosphate phosphatase</fullName>
        <shortName evidence="13">PAP phosphatase</shortName>
    </alternativeName>
</protein>
<feature type="binding site" evidence="13">
    <location>
        <position position="217"/>
    </location>
    <ligand>
        <name>Mg(2+)</name>
        <dbReference type="ChEBI" id="CHEBI:18420"/>
        <label>2</label>
    </ligand>
</feature>
<dbReference type="RefSeq" id="WP_186976951.1">
    <property type="nucleotide sequence ID" value="NZ_JACOOH010000006.1"/>
</dbReference>
<comment type="subcellular location">
    <subcellularLocation>
        <location evidence="13">Cell membrane</location>
        <topology evidence="13">Peripheral membrane protein</topology>
        <orientation evidence="13">Cytoplasmic side</orientation>
    </subcellularLocation>
</comment>